<evidence type="ECO:0000313" key="3">
    <source>
        <dbReference type="Proteomes" id="UP000030746"/>
    </source>
</evidence>
<organism evidence="2 3">
    <name type="scientific">Lottia gigantea</name>
    <name type="common">Giant owl limpet</name>
    <dbReference type="NCBI Taxonomy" id="225164"/>
    <lineage>
        <taxon>Eukaryota</taxon>
        <taxon>Metazoa</taxon>
        <taxon>Spiralia</taxon>
        <taxon>Lophotrochozoa</taxon>
        <taxon>Mollusca</taxon>
        <taxon>Gastropoda</taxon>
        <taxon>Patellogastropoda</taxon>
        <taxon>Lottioidea</taxon>
        <taxon>Lottiidae</taxon>
        <taxon>Lottia</taxon>
    </lineage>
</organism>
<evidence type="ECO:0000256" key="1">
    <source>
        <dbReference type="SAM" id="Coils"/>
    </source>
</evidence>
<dbReference type="HOGENOM" id="CLU_023431_6_1_1"/>
<dbReference type="Proteomes" id="UP000030746">
    <property type="component" value="Unassembled WGS sequence"/>
</dbReference>
<feature type="coiled-coil region" evidence="1">
    <location>
        <begin position="200"/>
        <end position="227"/>
    </location>
</feature>
<protein>
    <submittedName>
        <fullName evidence="2">Uncharacterized protein</fullName>
    </submittedName>
</protein>
<gene>
    <name evidence="2" type="ORF">LOTGIDRAFT_155883</name>
</gene>
<keyword evidence="3" id="KW-1185">Reference proteome</keyword>
<name>V3ZFJ9_LOTGI</name>
<dbReference type="RefSeq" id="XP_009066638.1">
    <property type="nucleotide sequence ID" value="XM_009068390.1"/>
</dbReference>
<dbReference type="KEGG" id="lgi:LOTGIDRAFT_155883"/>
<accession>V3ZFJ9</accession>
<keyword evidence="1" id="KW-0175">Coiled coil</keyword>
<dbReference type="CTD" id="20236866"/>
<reference evidence="2 3" key="1">
    <citation type="journal article" date="2013" name="Nature">
        <title>Insights into bilaterian evolution from three spiralian genomes.</title>
        <authorList>
            <person name="Simakov O."/>
            <person name="Marletaz F."/>
            <person name="Cho S.J."/>
            <person name="Edsinger-Gonzales E."/>
            <person name="Havlak P."/>
            <person name="Hellsten U."/>
            <person name="Kuo D.H."/>
            <person name="Larsson T."/>
            <person name="Lv J."/>
            <person name="Arendt D."/>
            <person name="Savage R."/>
            <person name="Osoegawa K."/>
            <person name="de Jong P."/>
            <person name="Grimwood J."/>
            <person name="Chapman J.A."/>
            <person name="Shapiro H."/>
            <person name="Aerts A."/>
            <person name="Otillar R.P."/>
            <person name="Terry A.Y."/>
            <person name="Boore J.L."/>
            <person name="Grigoriev I.V."/>
            <person name="Lindberg D.R."/>
            <person name="Seaver E.C."/>
            <person name="Weisblat D.A."/>
            <person name="Putnam N.H."/>
            <person name="Rokhsar D.S."/>
        </authorList>
    </citation>
    <scope>NUCLEOTIDE SEQUENCE [LARGE SCALE GENOMIC DNA]</scope>
</reference>
<sequence length="534" mass="61960">MANKFGLGSTPLATKKLNTTAWINKAKPYFVDQIGDTLQGDIDMNNFTITNLKSPENDNDAVHKKYVLDQINLIESGIDEDHLKDKISDVKRFFKRQLNNKDFIDDTKLQQEVTSLKSFIQQQLVNVVDKTQLQSLSKLISQLDDKIAKQKLDLKQLIDNIAPGVNEDTLQREITSLETKNNTELQKEINNIKTYIQQQIQDSEQQITTINNEVLKQEKKINILENKENKPESYSFRIPFESGRFKKVSADYDIYPIYELKTYGFIVKVKVDTYVRGNPEDIFKIGLTYPGDPNTFYFRERALIEIIFPMKAKVDSIFFIQESNTGIFYARKILQFINDGEYVENKTLESNDENSNVDHLYEIKTNGQYIDTFKMSIISDYKNDIIALKSFIMILTPELPSMNIIRKPTPNEEKQEGIFEFIRTTDFEYVKLYFEYDDKYTSVDVHKSQENKVFNVTINKLLINIFDCTFNITIDYETLKISPYLNKKPKQKTLLVRVNVSILSSSIMKINPQGGGSYEIYKPFPISEVHLIST</sequence>
<dbReference type="GeneID" id="20236866"/>
<evidence type="ECO:0000313" key="2">
    <source>
        <dbReference type="EMBL" id="ESO82847.1"/>
    </source>
</evidence>
<dbReference type="EMBL" id="KB203854">
    <property type="protein sequence ID" value="ESO82847.1"/>
    <property type="molecule type" value="Genomic_DNA"/>
</dbReference>
<proteinExistence type="predicted"/>
<feature type="coiled-coil region" evidence="1">
    <location>
        <begin position="133"/>
        <end position="160"/>
    </location>
</feature>
<dbReference type="AlphaFoldDB" id="V3ZFJ9"/>